<feature type="chain" id="PRO_5020255686" evidence="1">
    <location>
        <begin position="24"/>
        <end position="152"/>
    </location>
</feature>
<dbReference type="Proteomes" id="UP000305539">
    <property type="component" value="Unassembled WGS sequence"/>
</dbReference>
<proteinExistence type="predicted"/>
<evidence type="ECO:0000313" key="3">
    <source>
        <dbReference type="Proteomes" id="UP000305539"/>
    </source>
</evidence>
<keyword evidence="3" id="KW-1185">Reference proteome</keyword>
<name>A0A4U1I5Q1_9BURK</name>
<keyword evidence="1" id="KW-0732">Signal</keyword>
<dbReference type="Pfam" id="PF11005">
    <property type="entry name" value="DUF2844"/>
    <property type="match status" value="1"/>
</dbReference>
<dbReference type="OrthoDB" id="7561239at2"/>
<evidence type="ECO:0000256" key="1">
    <source>
        <dbReference type="SAM" id="SignalP"/>
    </source>
</evidence>
<dbReference type="AlphaFoldDB" id="A0A4U1I5Q1"/>
<dbReference type="RefSeq" id="WP_136895049.1">
    <property type="nucleotide sequence ID" value="NZ_SWJE01000006.1"/>
</dbReference>
<feature type="signal peptide" evidence="1">
    <location>
        <begin position="1"/>
        <end position="23"/>
    </location>
</feature>
<organism evidence="2 3">
    <name type="scientific">Trinickia terrae</name>
    <dbReference type="NCBI Taxonomy" id="2571161"/>
    <lineage>
        <taxon>Bacteria</taxon>
        <taxon>Pseudomonadati</taxon>
        <taxon>Pseudomonadota</taxon>
        <taxon>Betaproteobacteria</taxon>
        <taxon>Burkholderiales</taxon>
        <taxon>Burkholderiaceae</taxon>
        <taxon>Trinickia</taxon>
    </lineage>
</organism>
<comment type="caution">
    <text evidence="2">The sequence shown here is derived from an EMBL/GenBank/DDBJ whole genome shotgun (WGS) entry which is preliminary data.</text>
</comment>
<reference evidence="2 3" key="1">
    <citation type="submission" date="2019-04" db="EMBL/GenBank/DDBJ databases">
        <title>Trinickia sp. 7GSK02, isolated from subtropical forest soil.</title>
        <authorList>
            <person name="Gao Z.-H."/>
            <person name="Qiu L.-H."/>
        </authorList>
    </citation>
    <scope>NUCLEOTIDE SEQUENCE [LARGE SCALE GENOMIC DNA]</scope>
    <source>
        <strain evidence="2 3">7GSK02</strain>
    </source>
</reference>
<dbReference type="EMBL" id="SWJE01000006">
    <property type="protein sequence ID" value="TKC88668.1"/>
    <property type="molecule type" value="Genomic_DNA"/>
</dbReference>
<accession>A0A4U1I5Q1</accession>
<protein>
    <submittedName>
        <fullName evidence="2">DUF2844 domain-containing protein</fullName>
    </submittedName>
</protein>
<dbReference type="InterPro" id="IPR021267">
    <property type="entry name" value="DUF2844"/>
</dbReference>
<gene>
    <name evidence="2" type="ORF">FAZ69_12990</name>
</gene>
<evidence type="ECO:0000313" key="2">
    <source>
        <dbReference type="EMBL" id="TKC88668.1"/>
    </source>
</evidence>
<sequence length="152" mass="15542">MRFREAAACAAMAAFCLTPAAHAALGGTPSYSNDLHPTATATVATQTEAGYSINITTFSDGLVVREYIASGTVFGASWSGATMPSLGELFGSYYTQLQQGAAAYRNANGGLSMVVVDQSTLFAQVGGRAGAFSGRAYLPRALPSGVSADAIQ</sequence>